<accession>A0A4R2JCH1</accession>
<feature type="transmembrane region" description="Helical" evidence="7">
    <location>
        <begin position="256"/>
        <end position="277"/>
    </location>
</feature>
<dbReference type="GO" id="GO:0022857">
    <property type="term" value="F:transmembrane transporter activity"/>
    <property type="evidence" value="ECO:0007669"/>
    <property type="project" value="InterPro"/>
</dbReference>
<evidence type="ECO:0000256" key="6">
    <source>
        <dbReference type="ARBA" id="ARBA00023136"/>
    </source>
</evidence>
<dbReference type="PANTHER" id="PTHR23513">
    <property type="entry name" value="INTEGRAL MEMBRANE EFFLUX PROTEIN-RELATED"/>
    <property type="match status" value="1"/>
</dbReference>
<gene>
    <name evidence="9" type="ORF">EV192_107134</name>
</gene>
<keyword evidence="2" id="KW-0813">Transport</keyword>
<keyword evidence="10" id="KW-1185">Reference proteome</keyword>
<dbReference type="Proteomes" id="UP000295680">
    <property type="component" value="Unassembled WGS sequence"/>
</dbReference>
<keyword evidence="4 7" id="KW-0812">Transmembrane</keyword>
<keyword evidence="3" id="KW-1003">Cell membrane</keyword>
<feature type="transmembrane region" description="Helical" evidence="7">
    <location>
        <begin position="222"/>
        <end position="244"/>
    </location>
</feature>
<dbReference type="Gene3D" id="1.20.1250.20">
    <property type="entry name" value="MFS general substrate transporter like domains"/>
    <property type="match status" value="1"/>
</dbReference>
<organism evidence="9 10">
    <name type="scientific">Actinocrispum wychmicini</name>
    <dbReference type="NCBI Taxonomy" id="1213861"/>
    <lineage>
        <taxon>Bacteria</taxon>
        <taxon>Bacillati</taxon>
        <taxon>Actinomycetota</taxon>
        <taxon>Actinomycetes</taxon>
        <taxon>Pseudonocardiales</taxon>
        <taxon>Pseudonocardiaceae</taxon>
        <taxon>Actinocrispum</taxon>
    </lineage>
</organism>
<sequence length="413" mass="43682">MPLRTRESRLSGAYWRLWLATGIDNIGNGAYVAAVPLLAVSLTQDPRLVTLVATATYLPWLLVSLQAGALVDRVDRVTLMRRCQLVAATVVSCTAVLIALDEITIAGLAVLAFVLGTCDVAFANAAQAVLPDVVPKHVLHRANGNQQAMITVGQQFIGPPVGSSLFVVSAALPFGVDACSFVLSASILSKMPRRSPPPARESIRAAIASGLRWLMRHRLMRTLAILVAVNLFCWQMANATLVLLATQTLHLDARAYGVLLASAAVGGILGALVNARVVQRIGPLPAILSALATNVMAFIGSGLSPNTVTLGVFLAISAFATTLWNIVTTTLRQQVVPSDMLGRVNSVYKMLGWSLIPLGTLTGGLVAHELGLRAPQLVAGTVRAIALLVVLPVLLTAMRGATRHGERSPRENQ</sequence>
<name>A0A4R2JCH1_9PSEU</name>
<dbReference type="Pfam" id="PF05977">
    <property type="entry name" value="MFS_3"/>
    <property type="match status" value="1"/>
</dbReference>
<dbReference type="CDD" id="cd06173">
    <property type="entry name" value="MFS_MefA_like"/>
    <property type="match status" value="1"/>
</dbReference>
<evidence type="ECO:0000256" key="1">
    <source>
        <dbReference type="ARBA" id="ARBA00004651"/>
    </source>
</evidence>
<dbReference type="RefSeq" id="WP_132121751.1">
    <property type="nucleotide sequence ID" value="NZ_SLWS01000007.1"/>
</dbReference>
<dbReference type="InterPro" id="IPR010290">
    <property type="entry name" value="TM_effector"/>
</dbReference>
<proteinExistence type="predicted"/>
<dbReference type="PANTHER" id="PTHR23513:SF6">
    <property type="entry name" value="MAJOR FACILITATOR SUPERFAMILY ASSOCIATED DOMAIN-CONTAINING PROTEIN"/>
    <property type="match status" value="1"/>
</dbReference>
<feature type="transmembrane region" description="Helical" evidence="7">
    <location>
        <begin position="48"/>
        <end position="71"/>
    </location>
</feature>
<dbReference type="InterPro" id="IPR036259">
    <property type="entry name" value="MFS_trans_sf"/>
</dbReference>
<evidence type="ECO:0000313" key="9">
    <source>
        <dbReference type="EMBL" id="TCO55712.1"/>
    </source>
</evidence>
<protein>
    <submittedName>
        <fullName evidence="9">Putative MFS family arabinose efflux permease</fullName>
    </submittedName>
</protein>
<evidence type="ECO:0000256" key="7">
    <source>
        <dbReference type="SAM" id="Phobius"/>
    </source>
</evidence>
<dbReference type="SUPFAM" id="SSF103473">
    <property type="entry name" value="MFS general substrate transporter"/>
    <property type="match status" value="1"/>
</dbReference>
<evidence type="ECO:0000256" key="5">
    <source>
        <dbReference type="ARBA" id="ARBA00022989"/>
    </source>
</evidence>
<feature type="transmembrane region" description="Helical" evidence="7">
    <location>
        <begin position="378"/>
        <end position="398"/>
    </location>
</feature>
<reference evidence="9 10" key="1">
    <citation type="submission" date="2019-03" db="EMBL/GenBank/DDBJ databases">
        <title>Genomic Encyclopedia of Type Strains, Phase IV (KMG-IV): sequencing the most valuable type-strain genomes for metagenomic binning, comparative biology and taxonomic classification.</title>
        <authorList>
            <person name="Goeker M."/>
        </authorList>
    </citation>
    <scope>NUCLEOTIDE SEQUENCE [LARGE SCALE GENOMIC DNA]</scope>
    <source>
        <strain evidence="9 10">DSM 45934</strain>
    </source>
</reference>
<feature type="transmembrane region" description="Helical" evidence="7">
    <location>
        <begin position="83"/>
        <end position="115"/>
    </location>
</feature>
<keyword evidence="6 7" id="KW-0472">Membrane</keyword>
<feature type="transmembrane region" description="Helical" evidence="7">
    <location>
        <begin position="347"/>
        <end position="366"/>
    </location>
</feature>
<dbReference type="AlphaFoldDB" id="A0A4R2JCH1"/>
<feature type="transmembrane region" description="Helical" evidence="7">
    <location>
        <begin position="165"/>
        <end position="188"/>
    </location>
</feature>
<feature type="transmembrane region" description="Helical" evidence="7">
    <location>
        <begin position="309"/>
        <end position="327"/>
    </location>
</feature>
<dbReference type="OrthoDB" id="145388at2"/>
<dbReference type="InterPro" id="IPR020846">
    <property type="entry name" value="MFS_dom"/>
</dbReference>
<comment type="caution">
    <text evidence="9">The sequence shown here is derived from an EMBL/GenBank/DDBJ whole genome shotgun (WGS) entry which is preliminary data.</text>
</comment>
<dbReference type="PROSITE" id="PS50850">
    <property type="entry name" value="MFS"/>
    <property type="match status" value="1"/>
</dbReference>
<feature type="transmembrane region" description="Helical" evidence="7">
    <location>
        <begin position="21"/>
        <end position="42"/>
    </location>
</feature>
<feature type="transmembrane region" description="Helical" evidence="7">
    <location>
        <begin position="284"/>
        <end position="303"/>
    </location>
</feature>
<evidence type="ECO:0000256" key="3">
    <source>
        <dbReference type="ARBA" id="ARBA00022475"/>
    </source>
</evidence>
<keyword evidence="5 7" id="KW-1133">Transmembrane helix</keyword>
<evidence type="ECO:0000256" key="2">
    <source>
        <dbReference type="ARBA" id="ARBA00022448"/>
    </source>
</evidence>
<evidence type="ECO:0000256" key="4">
    <source>
        <dbReference type="ARBA" id="ARBA00022692"/>
    </source>
</evidence>
<dbReference type="EMBL" id="SLWS01000007">
    <property type="protein sequence ID" value="TCO55712.1"/>
    <property type="molecule type" value="Genomic_DNA"/>
</dbReference>
<evidence type="ECO:0000313" key="10">
    <source>
        <dbReference type="Proteomes" id="UP000295680"/>
    </source>
</evidence>
<evidence type="ECO:0000259" key="8">
    <source>
        <dbReference type="PROSITE" id="PS50850"/>
    </source>
</evidence>
<feature type="domain" description="Major facilitator superfamily (MFS) profile" evidence="8">
    <location>
        <begin position="219"/>
        <end position="413"/>
    </location>
</feature>
<dbReference type="GO" id="GO:0005886">
    <property type="term" value="C:plasma membrane"/>
    <property type="evidence" value="ECO:0007669"/>
    <property type="project" value="UniProtKB-SubCell"/>
</dbReference>
<comment type="subcellular location">
    <subcellularLocation>
        <location evidence="1">Cell membrane</location>
        <topology evidence="1">Multi-pass membrane protein</topology>
    </subcellularLocation>
</comment>